<evidence type="ECO:0000256" key="1">
    <source>
        <dbReference type="SAM" id="MobiDB-lite"/>
    </source>
</evidence>
<dbReference type="RefSeq" id="XP_029638199.1">
    <property type="nucleotide sequence ID" value="XM_029782339.2"/>
</dbReference>
<protein>
    <submittedName>
        <fullName evidence="3 4">Trishanku-like</fullName>
    </submittedName>
</protein>
<evidence type="ECO:0000313" key="4">
    <source>
        <dbReference type="RefSeq" id="XP_029638199.1"/>
    </source>
</evidence>
<dbReference type="KEGG" id="osn:115213391"/>
<dbReference type="InterPro" id="IPR053819">
    <property type="entry name" value="TEADIR3_omega_loop"/>
</dbReference>
<reference evidence="3 4" key="1">
    <citation type="submission" date="2025-08" db="UniProtKB">
        <authorList>
            <consortium name="RefSeq"/>
        </authorList>
    </citation>
    <scope>IDENTIFICATION</scope>
</reference>
<sequence>MCVRRSDQRRLLKKETLRKPLNNQCSGSDDQLFRFSHPEQRGRGVSLEPDDTLSAMTAVASIGATMHDSNVTASLHRANLPSLRPAVELRTTPTSIFKKSFQALAKAASLDGQDNEDGFDDSCSEDADIYCNNKCSISTTGMSSATAAHVGNNVFNGEHFQGFGHFRSHSNLAATSTVICNNVMKSNYHDDHTNVNNNNDDGDDDDDDDNNNSNNNDDDDDCIDDDDDFSDHDSHYSADLEEVYFPVLNYPRRPESPNASKQLIDFAQLISADIQKFFGRKHGDEDSCDIYEDKWISSKSGRELYYADLLRIAHGENPDTRRSSSKRNATSATATTSSAASNSQSSIGFDNKEKFSGRLNKSVGLGPLNELFEFGLRNFFTDSKSKTSTRKLKRLRLDLKKHDDIIPMNQRKLPRSFWKQPCSGSEAAKSKYSTRSSYMLNSSKTPDFSDLLESWTTGVDRSDFSGELSCSDVSTTSSD</sequence>
<feature type="region of interest" description="Disordered" evidence="1">
    <location>
        <begin position="191"/>
        <end position="228"/>
    </location>
</feature>
<evidence type="ECO:0000313" key="3">
    <source>
        <dbReference type="RefSeq" id="XP_029638198.1"/>
    </source>
</evidence>
<feature type="compositionally biased region" description="Low complexity" evidence="1">
    <location>
        <begin position="326"/>
        <end position="346"/>
    </location>
</feature>
<name>A0A6P7SII5_9MOLL</name>
<evidence type="ECO:0000313" key="2">
    <source>
        <dbReference type="Proteomes" id="UP000515154"/>
    </source>
</evidence>
<feature type="region of interest" description="Disordered" evidence="1">
    <location>
        <begin position="460"/>
        <end position="479"/>
    </location>
</feature>
<feature type="region of interest" description="Disordered" evidence="1">
    <location>
        <begin position="316"/>
        <end position="347"/>
    </location>
</feature>
<dbReference type="RefSeq" id="XP_029638198.1">
    <property type="nucleotide sequence ID" value="XM_029782338.2"/>
</dbReference>
<proteinExistence type="predicted"/>
<organism evidence="2 4">
    <name type="scientific">Octopus sinensis</name>
    <name type="common">East Asian common octopus</name>
    <dbReference type="NCBI Taxonomy" id="2607531"/>
    <lineage>
        <taxon>Eukaryota</taxon>
        <taxon>Metazoa</taxon>
        <taxon>Spiralia</taxon>
        <taxon>Lophotrochozoa</taxon>
        <taxon>Mollusca</taxon>
        <taxon>Cephalopoda</taxon>
        <taxon>Coleoidea</taxon>
        <taxon>Octopodiformes</taxon>
        <taxon>Octopoda</taxon>
        <taxon>Incirrata</taxon>
        <taxon>Octopodidae</taxon>
        <taxon>Octopus</taxon>
    </lineage>
</organism>
<dbReference type="Proteomes" id="UP000515154">
    <property type="component" value="Linkage group LG6"/>
</dbReference>
<dbReference type="AlphaFoldDB" id="A0A6P7SII5"/>
<feature type="compositionally biased region" description="Acidic residues" evidence="1">
    <location>
        <begin position="200"/>
        <end position="228"/>
    </location>
</feature>
<accession>A0A6P7SII5</accession>
<dbReference type="Pfam" id="PF15238">
    <property type="entry name" value="TEADIR3"/>
    <property type="match status" value="1"/>
</dbReference>
<gene>
    <name evidence="3 4" type="primary">LOC115213391</name>
</gene>
<keyword evidence="2" id="KW-1185">Reference proteome</keyword>